<evidence type="ECO:0000256" key="1">
    <source>
        <dbReference type="ARBA" id="ARBA00007553"/>
    </source>
</evidence>
<evidence type="ECO:0000256" key="2">
    <source>
        <dbReference type="ARBA" id="ARBA00022588"/>
    </source>
</evidence>
<name>A0AAD9R9R9_9HYME</name>
<dbReference type="InterPro" id="IPR002502">
    <property type="entry name" value="Amidase_domain"/>
</dbReference>
<evidence type="ECO:0000313" key="12">
    <source>
        <dbReference type="Proteomes" id="UP001258017"/>
    </source>
</evidence>
<reference evidence="11" key="2">
    <citation type="journal article" date="2023" name="Commun. Biol.">
        <title>Intrasexual cuticular hydrocarbon dimorphism in a wasp sheds light on hydrocarbon biosynthesis genes in Hymenoptera.</title>
        <authorList>
            <person name="Moris V.C."/>
            <person name="Podsiadlowski L."/>
            <person name="Martin S."/>
            <person name="Oeyen J.P."/>
            <person name="Donath A."/>
            <person name="Petersen M."/>
            <person name="Wilbrandt J."/>
            <person name="Misof B."/>
            <person name="Liedtke D."/>
            <person name="Thamm M."/>
            <person name="Scheiner R."/>
            <person name="Schmitt T."/>
            <person name="Niehuis O."/>
        </authorList>
    </citation>
    <scope>NUCLEOTIDE SEQUENCE</scope>
    <source>
        <strain evidence="11">GBR_01_08_01A</strain>
    </source>
</reference>
<keyword evidence="5" id="KW-1015">Disulfide bond</keyword>
<protein>
    <recommendedName>
        <fullName evidence="6">Peptidoglycan-recognition protein</fullName>
    </recommendedName>
</protein>
<dbReference type="GO" id="GO:0045087">
    <property type="term" value="P:innate immune response"/>
    <property type="evidence" value="ECO:0007669"/>
    <property type="project" value="UniProtKB-KW"/>
</dbReference>
<organism evidence="11 12">
    <name type="scientific">Odynerus spinipes</name>
    <dbReference type="NCBI Taxonomy" id="1348599"/>
    <lineage>
        <taxon>Eukaryota</taxon>
        <taxon>Metazoa</taxon>
        <taxon>Ecdysozoa</taxon>
        <taxon>Arthropoda</taxon>
        <taxon>Hexapoda</taxon>
        <taxon>Insecta</taxon>
        <taxon>Pterygota</taxon>
        <taxon>Neoptera</taxon>
        <taxon>Endopterygota</taxon>
        <taxon>Hymenoptera</taxon>
        <taxon>Apocrita</taxon>
        <taxon>Aculeata</taxon>
        <taxon>Vespoidea</taxon>
        <taxon>Vespidae</taxon>
        <taxon>Eumeninae</taxon>
        <taxon>Odynerus</taxon>
    </lineage>
</organism>
<feature type="domain" description="Peptidoglycan recognition protein family" evidence="10">
    <location>
        <begin position="33"/>
        <end position="177"/>
    </location>
</feature>
<evidence type="ECO:0000256" key="8">
    <source>
        <dbReference type="SAM" id="SignalP"/>
    </source>
</evidence>
<dbReference type="FunFam" id="3.40.80.10:FF:000001">
    <property type="entry name" value="Peptidoglycan recognition protein 1"/>
    <property type="match status" value="1"/>
</dbReference>
<dbReference type="AlphaFoldDB" id="A0AAD9R9R9"/>
<evidence type="ECO:0000256" key="7">
    <source>
        <dbReference type="PIRSR" id="PIRSR037945-1"/>
    </source>
</evidence>
<dbReference type="GO" id="GO:0042834">
    <property type="term" value="F:peptidoglycan binding"/>
    <property type="evidence" value="ECO:0007669"/>
    <property type="project" value="InterPro"/>
</dbReference>
<dbReference type="InterPro" id="IPR015510">
    <property type="entry name" value="PGRP"/>
</dbReference>
<dbReference type="SMART" id="SM00644">
    <property type="entry name" value="Ami_2"/>
    <property type="match status" value="1"/>
</dbReference>
<feature type="signal peptide" evidence="8">
    <location>
        <begin position="1"/>
        <end position="19"/>
    </location>
</feature>
<evidence type="ECO:0000256" key="3">
    <source>
        <dbReference type="ARBA" id="ARBA00022729"/>
    </source>
</evidence>
<keyword evidence="4 6" id="KW-0391">Immunity</keyword>
<evidence type="ECO:0000259" key="10">
    <source>
        <dbReference type="SMART" id="SM00701"/>
    </source>
</evidence>
<dbReference type="GO" id="GO:0008270">
    <property type="term" value="F:zinc ion binding"/>
    <property type="evidence" value="ECO:0007669"/>
    <property type="project" value="InterPro"/>
</dbReference>
<dbReference type="SUPFAM" id="SSF55846">
    <property type="entry name" value="N-acetylmuramoyl-L-alanine amidase-like"/>
    <property type="match status" value="1"/>
</dbReference>
<dbReference type="PANTHER" id="PTHR11022">
    <property type="entry name" value="PEPTIDOGLYCAN RECOGNITION PROTEIN"/>
    <property type="match status" value="1"/>
</dbReference>
<evidence type="ECO:0000259" key="9">
    <source>
        <dbReference type="SMART" id="SM00644"/>
    </source>
</evidence>
<feature type="chain" id="PRO_5042032328" description="Peptidoglycan-recognition protein" evidence="8">
    <location>
        <begin position="20"/>
        <end position="200"/>
    </location>
</feature>
<evidence type="ECO:0000256" key="6">
    <source>
        <dbReference type="PIRNR" id="PIRNR037945"/>
    </source>
</evidence>
<evidence type="ECO:0000256" key="4">
    <source>
        <dbReference type="ARBA" id="ARBA00022859"/>
    </source>
</evidence>
<dbReference type="InterPro" id="IPR006619">
    <property type="entry name" value="PGRP_domain_met/bac"/>
</dbReference>
<reference evidence="11" key="1">
    <citation type="submission" date="2021-08" db="EMBL/GenBank/DDBJ databases">
        <authorList>
            <person name="Misof B."/>
            <person name="Oliver O."/>
            <person name="Podsiadlowski L."/>
            <person name="Donath A."/>
            <person name="Peters R."/>
            <person name="Mayer C."/>
            <person name="Rust J."/>
            <person name="Gunkel S."/>
            <person name="Lesny P."/>
            <person name="Martin S."/>
            <person name="Oeyen J.P."/>
            <person name="Petersen M."/>
            <person name="Panagiotis P."/>
            <person name="Wilbrandt J."/>
            <person name="Tanja T."/>
        </authorList>
    </citation>
    <scope>NUCLEOTIDE SEQUENCE</scope>
    <source>
        <strain evidence="11">GBR_01_08_01A</strain>
        <tissue evidence="11">Thorax + abdomen</tissue>
    </source>
</reference>
<keyword evidence="2 6" id="KW-0399">Innate immunity</keyword>
<dbReference type="EMBL" id="JAIFRP010004521">
    <property type="protein sequence ID" value="KAK2575091.1"/>
    <property type="molecule type" value="Genomic_DNA"/>
</dbReference>
<proteinExistence type="inferred from homology"/>
<dbReference type="PANTHER" id="PTHR11022:SF41">
    <property type="entry name" value="PEPTIDOGLYCAN-RECOGNITION PROTEIN LC-RELATED"/>
    <property type="match status" value="1"/>
</dbReference>
<dbReference type="PIRSF" id="PIRSF037945">
    <property type="entry name" value="PGRPs"/>
    <property type="match status" value="1"/>
</dbReference>
<comment type="caution">
    <text evidence="11">The sequence shown here is derived from an EMBL/GenBank/DDBJ whole genome shotgun (WGS) entry which is preliminary data.</text>
</comment>
<dbReference type="Gene3D" id="3.40.80.10">
    <property type="entry name" value="Peptidoglycan recognition protein-like"/>
    <property type="match status" value="1"/>
</dbReference>
<dbReference type="InterPro" id="IPR036505">
    <property type="entry name" value="Amidase/PGRP_sf"/>
</dbReference>
<gene>
    <name evidence="11" type="ORF">KPH14_008820</name>
</gene>
<dbReference type="GO" id="GO:0008745">
    <property type="term" value="F:N-acetylmuramoyl-L-alanine amidase activity"/>
    <property type="evidence" value="ECO:0007669"/>
    <property type="project" value="InterPro"/>
</dbReference>
<dbReference type="SMART" id="SM00701">
    <property type="entry name" value="PGRP"/>
    <property type="match status" value="1"/>
</dbReference>
<dbReference type="InterPro" id="IPR017331">
    <property type="entry name" value="Peptidoglycan_recognition"/>
</dbReference>
<keyword evidence="12" id="KW-1185">Reference proteome</keyword>
<dbReference type="Proteomes" id="UP001258017">
    <property type="component" value="Unassembled WGS sequence"/>
</dbReference>
<comment type="similarity">
    <text evidence="1 6">Belongs to the N-acetylmuramoyl-L-alanine amidase 2 family.</text>
</comment>
<evidence type="ECO:0000256" key="5">
    <source>
        <dbReference type="ARBA" id="ARBA00023157"/>
    </source>
</evidence>
<keyword evidence="3 8" id="KW-0732">Signal</keyword>
<feature type="disulfide bond" evidence="7">
    <location>
        <begin position="71"/>
        <end position="77"/>
    </location>
</feature>
<feature type="domain" description="N-acetylmuramoyl-L-alanine amidase" evidence="9">
    <location>
        <begin position="48"/>
        <end position="183"/>
    </location>
</feature>
<evidence type="ECO:0000313" key="11">
    <source>
        <dbReference type="EMBL" id="KAK2575091.1"/>
    </source>
</evidence>
<dbReference type="GO" id="GO:0009253">
    <property type="term" value="P:peptidoglycan catabolic process"/>
    <property type="evidence" value="ECO:0007669"/>
    <property type="project" value="InterPro"/>
</dbReference>
<dbReference type="Pfam" id="PF01510">
    <property type="entry name" value="Amidase_2"/>
    <property type="match status" value="1"/>
</dbReference>
<sequence>MARSAILLLASMCMALCCATEIETPSTATAAAPNIISRQGWGARSPKTAIPALKENPPKYVIIHHSATAGCTTQAICQARVRSFQNYHMDNKGWQDIGYNFLVGEDGNVYEGRGWGKHGAHSVQYNSKSIGICIIGNFVSSVPNPAAVRATQNLIAYGVANGKIQSDYKLLGHRQTAQTTCPGNSLYDLIKTWPKWASRA</sequence>
<accession>A0AAD9R9R9</accession>
<dbReference type="CDD" id="cd06583">
    <property type="entry name" value="PGRP"/>
    <property type="match status" value="1"/>
</dbReference>